<comment type="caution">
    <text evidence="2">The sequence shown here is derived from an EMBL/GenBank/DDBJ whole genome shotgun (WGS) entry which is preliminary data.</text>
</comment>
<proteinExistence type="predicted"/>
<dbReference type="RefSeq" id="WP_338258625.1">
    <property type="nucleotide sequence ID" value="NZ_BSRI01000003.1"/>
</dbReference>
<dbReference type="Gene3D" id="3.40.50.1000">
    <property type="entry name" value="HAD superfamily/HAD-like"/>
    <property type="match status" value="1"/>
</dbReference>
<accession>A0ABQ6G3V5</accession>
<feature type="region of interest" description="Disordered" evidence="1">
    <location>
        <begin position="226"/>
        <end position="249"/>
    </location>
</feature>
<sequence>MRIAIDIDGTLCWANLPVFLDECNRQFHLNVDSATLGSLETKEAFYALPEVQAVRSDHPYLEDELAWIEYRERCILASLPLDNAAEGVAKLGAIGDITYYTSRYCEEPKIQIEIEQSTKKWLKLYRFSNKPKIIFCNRIQGKVLEILNIAKSEYTILIDDSYVRVIEEIHRLKSHEYAVLQERLLLVAMRAYDYELPLSGLNLVALPSWEDLENILERILMHGRQSKTAETTRDSKAAKAPGNTQAEPI</sequence>
<reference evidence="2 3" key="1">
    <citation type="submission" date="2023-02" db="EMBL/GenBank/DDBJ databases">
        <title>Dictyobacter halimunensis sp. nov., a new member of the class Ktedonobacteria from forest soil in a geothermal area.</title>
        <authorList>
            <person name="Rachmania M.K."/>
            <person name="Ningsih F."/>
            <person name="Sakai Y."/>
            <person name="Yabe S."/>
            <person name="Yokota A."/>
            <person name="Sjamsuridzal W."/>
        </authorList>
    </citation>
    <scope>NUCLEOTIDE SEQUENCE [LARGE SCALE GENOMIC DNA]</scope>
    <source>
        <strain evidence="2 3">S3.2.2.5</strain>
    </source>
</reference>
<evidence type="ECO:0000256" key="1">
    <source>
        <dbReference type="SAM" id="MobiDB-lite"/>
    </source>
</evidence>
<keyword evidence="3" id="KW-1185">Reference proteome</keyword>
<dbReference type="EMBL" id="BSRI01000003">
    <property type="protein sequence ID" value="GLV61197.1"/>
    <property type="molecule type" value="Genomic_DNA"/>
</dbReference>
<dbReference type="Proteomes" id="UP001344906">
    <property type="component" value="Unassembled WGS sequence"/>
</dbReference>
<organism evidence="2 3">
    <name type="scientific">Dictyobacter halimunensis</name>
    <dbReference type="NCBI Taxonomy" id="3026934"/>
    <lineage>
        <taxon>Bacteria</taxon>
        <taxon>Bacillati</taxon>
        <taxon>Chloroflexota</taxon>
        <taxon>Ktedonobacteria</taxon>
        <taxon>Ktedonobacterales</taxon>
        <taxon>Dictyobacteraceae</taxon>
        <taxon>Dictyobacter</taxon>
    </lineage>
</organism>
<name>A0ABQ6G3V5_9CHLR</name>
<evidence type="ECO:0000313" key="3">
    <source>
        <dbReference type="Proteomes" id="UP001344906"/>
    </source>
</evidence>
<gene>
    <name evidence="2" type="ORF">KDH_80130</name>
</gene>
<dbReference type="InterPro" id="IPR023214">
    <property type="entry name" value="HAD_sf"/>
</dbReference>
<evidence type="ECO:0000313" key="2">
    <source>
        <dbReference type="EMBL" id="GLV61197.1"/>
    </source>
</evidence>
<protein>
    <submittedName>
        <fullName evidence="2">Uncharacterized protein</fullName>
    </submittedName>
</protein>